<accession>A0A2S7WUI6</accession>
<dbReference type="GO" id="GO:0008270">
    <property type="term" value="F:zinc ion binding"/>
    <property type="evidence" value="ECO:0007669"/>
    <property type="project" value="InterPro"/>
</dbReference>
<dbReference type="PANTHER" id="PTHR12756">
    <property type="entry name" value="CYTOSOLIC CARBOXYPEPTIDASE"/>
    <property type="match status" value="1"/>
</dbReference>
<dbReference type="PROSITE" id="PS52035">
    <property type="entry name" value="PEPTIDASE_M14"/>
    <property type="match status" value="1"/>
</dbReference>
<sequence length="407" mass="46649">MLLFGCGASKTAKDEILAKKITFDKYVNTISKKIDLQEKKIYRLENIGVCASNKFDGARLNNFKKLNDSTALVVINPENEPINNSANYGFKIWSEESKSFYLKFIYPEDYNHRYIPKLKKNGEWSTINNSSISKKRGFTTIKVNLTTDTLTVAAQEIHNSTDVKNWYTGLIKNKEIFVKTYSAGKSYLGKNIPVLDIYKGGKKNKEIIVILTRQHPPELTGYYAFQNFLKTILNESKLSDDFLTKYRVLAFPIVNPDGVDLGHWRHNYGGVDLNRDWSIYNQPEIKQVVNFIEKSKIEGESKIILGIDFHSTSKDVYYTNKDKASTSMPNFEKEWFNALEKNIPTYKVNKRGSNPGKPVSKAWFFKAHKAVALTYEVGDKTPKSFIKFKSEVAANEMMKILINNKNK</sequence>
<evidence type="ECO:0000256" key="2">
    <source>
        <dbReference type="PROSITE-ProRule" id="PRU01379"/>
    </source>
</evidence>
<name>A0A2S7WUI6_9FLAO</name>
<dbReference type="CDD" id="cd06237">
    <property type="entry name" value="M14_Nna1-like"/>
    <property type="match status" value="1"/>
</dbReference>
<reference evidence="4 5" key="1">
    <citation type="submission" date="2016-12" db="EMBL/GenBank/DDBJ databases">
        <title>Trade-off between light-utilization and light-protection in marine flavobacteria.</title>
        <authorList>
            <person name="Kumagai Y."/>
            <person name="Yoshizawa S."/>
            <person name="Kogure K."/>
            <person name="Iwasaki W."/>
        </authorList>
    </citation>
    <scope>NUCLEOTIDE SEQUENCE [LARGE SCALE GENOMIC DNA]</scope>
    <source>
        <strain evidence="4 5">NBRC 108759</strain>
    </source>
</reference>
<dbReference type="OrthoDB" id="1119199at2"/>
<dbReference type="Gene3D" id="3.40.630.10">
    <property type="entry name" value="Zn peptidases"/>
    <property type="match status" value="1"/>
</dbReference>
<dbReference type="GO" id="GO:0004181">
    <property type="term" value="F:metallocarboxypeptidase activity"/>
    <property type="evidence" value="ECO:0007669"/>
    <property type="project" value="InterPro"/>
</dbReference>
<dbReference type="AlphaFoldDB" id="A0A2S7WUI6"/>
<organism evidence="4 5">
    <name type="scientific">Polaribacter porphyrae</name>
    <dbReference type="NCBI Taxonomy" id="1137780"/>
    <lineage>
        <taxon>Bacteria</taxon>
        <taxon>Pseudomonadati</taxon>
        <taxon>Bacteroidota</taxon>
        <taxon>Flavobacteriia</taxon>
        <taxon>Flavobacteriales</taxon>
        <taxon>Flavobacteriaceae</taxon>
    </lineage>
</organism>
<comment type="caution">
    <text evidence="4">The sequence shown here is derived from an EMBL/GenBank/DDBJ whole genome shotgun (WGS) entry which is preliminary data.</text>
</comment>
<dbReference type="InterPro" id="IPR050821">
    <property type="entry name" value="Cytosolic_carboxypeptidase"/>
</dbReference>
<dbReference type="EMBL" id="MSCN01000001">
    <property type="protein sequence ID" value="PQJ80991.1"/>
    <property type="molecule type" value="Genomic_DNA"/>
</dbReference>
<evidence type="ECO:0000313" key="5">
    <source>
        <dbReference type="Proteomes" id="UP000238882"/>
    </source>
</evidence>
<protein>
    <recommendedName>
        <fullName evidence="3">Peptidase M14 domain-containing protein</fullName>
    </recommendedName>
</protein>
<feature type="domain" description="Peptidase M14" evidence="3">
    <location>
        <begin position="156"/>
        <end position="404"/>
    </location>
</feature>
<evidence type="ECO:0000313" key="4">
    <source>
        <dbReference type="EMBL" id="PQJ80991.1"/>
    </source>
</evidence>
<dbReference type="SMART" id="SM00631">
    <property type="entry name" value="Zn_pept"/>
    <property type="match status" value="1"/>
</dbReference>
<dbReference type="Pfam" id="PF00246">
    <property type="entry name" value="Peptidase_M14"/>
    <property type="match status" value="1"/>
</dbReference>
<evidence type="ECO:0000256" key="1">
    <source>
        <dbReference type="ARBA" id="ARBA00001947"/>
    </source>
</evidence>
<evidence type="ECO:0000259" key="3">
    <source>
        <dbReference type="PROSITE" id="PS52035"/>
    </source>
</evidence>
<dbReference type="Proteomes" id="UP000238882">
    <property type="component" value="Unassembled WGS sequence"/>
</dbReference>
<comment type="cofactor">
    <cofactor evidence="1">
        <name>Zn(2+)</name>
        <dbReference type="ChEBI" id="CHEBI:29105"/>
    </cofactor>
</comment>
<dbReference type="GO" id="GO:0006508">
    <property type="term" value="P:proteolysis"/>
    <property type="evidence" value="ECO:0007669"/>
    <property type="project" value="InterPro"/>
</dbReference>
<comment type="similarity">
    <text evidence="2">Belongs to the peptidase M14 family.</text>
</comment>
<gene>
    <name evidence="4" type="ORF">BTO18_11235</name>
</gene>
<dbReference type="InterPro" id="IPR000834">
    <property type="entry name" value="Peptidase_M14"/>
</dbReference>
<proteinExistence type="inferred from homology"/>
<keyword evidence="5" id="KW-1185">Reference proteome</keyword>
<dbReference type="SUPFAM" id="SSF53187">
    <property type="entry name" value="Zn-dependent exopeptidases"/>
    <property type="match status" value="1"/>
</dbReference>
<feature type="active site" description="Proton donor/acceptor" evidence="2">
    <location>
        <position position="376"/>
    </location>
</feature>
<dbReference type="PANTHER" id="PTHR12756:SF11">
    <property type="entry name" value="CYTOSOLIC CARBOXYPEPTIDASE 1"/>
    <property type="match status" value="1"/>
</dbReference>